<evidence type="ECO:0000313" key="3">
    <source>
        <dbReference type="Proteomes" id="UP000702952"/>
    </source>
</evidence>
<reference evidence="2" key="1">
    <citation type="journal article" date="2020" name="Science">
        <title>Unexpected conservation and global transmission of agrobacterial virulence plasmids.</title>
        <authorList>
            <person name="Weisberg A.J."/>
            <person name="Davis E.W. 2nd"/>
            <person name="Tabima J."/>
            <person name="Belcher M.S."/>
            <person name="Miller M."/>
            <person name="Kuo C.H."/>
            <person name="Loper J.E."/>
            <person name="Grunwald N.J."/>
            <person name="Putnam M.L."/>
            <person name="Chang J.H."/>
        </authorList>
    </citation>
    <scope>NUCLEOTIDE SEQUENCE</scope>
    <source>
        <strain evidence="2">17-1853-1a</strain>
    </source>
</reference>
<dbReference type="GO" id="GO:0016747">
    <property type="term" value="F:acyltransferase activity, transferring groups other than amino-acyl groups"/>
    <property type="evidence" value="ECO:0007669"/>
    <property type="project" value="InterPro"/>
</dbReference>
<comment type="caution">
    <text evidence="2">The sequence shown here is derived from an EMBL/GenBank/DDBJ whole genome shotgun (WGS) entry which is preliminary data.</text>
</comment>
<dbReference type="Gene3D" id="3.40.630.30">
    <property type="match status" value="1"/>
</dbReference>
<dbReference type="Pfam" id="PF13302">
    <property type="entry name" value="Acetyltransf_3"/>
    <property type="match status" value="1"/>
</dbReference>
<evidence type="ECO:0000313" key="2">
    <source>
        <dbReference type="EMBL" id="NTC30220.1"/>
    </source>
</evidence>
<organism evidence="2 3">
    <name type="scientific">Agrobacterium tumefaciens</name>
    <dbReference type="NCBI Taxonomy" id="358"/>
    <lineage>
        <taxon>Bacteria</taxon>
        <taxon>Pseudomonadati</taxon>
        <taxon>Pseudomonadota</taxon>
        <taxon>Alphaproteobacteria</taxon>
        <taxon>Hyphomicrobiales</taxon>
        <taxon>Rhizobiaceae</taxon>
        <taxon>Rhizobium/Agrobacterium group</taxon>
        <taxon>Agrobacterium</taxon>
        <taxon>Agrobacterium tumefaciens complex</taxon>
    </lineage>
</organism>
<dbReference type="SUPFAM" id="SSF55729">
    <property type="entry name" value="Acyl-CoA N-acyltransferases (Nat)"/>
    <property type="match status" value="1"/>
</dbReference>
<dbReference type="Proteomes" id="UP000702952">
    <property type="component" value="Unassembled WGS sequence"/>
</dbReference>
<dbReference type="AlphaFoldDB" id="A0A1B9TSX4"/>
<dbReference type="PANTHER" id="PTHR43792">
    <property type="entry name" value="GNAT FAMILY, PUTATIVE (AFU_ORTHOLOGUE AFUA_3G00765)-RELATED-RELATED"/>
    <property type="match status" value="1"/>
</dbReference>
<accession>A0A1B9TSX4</accession>
<name>A0A1B9TSX4_AGRTU</name>
<protein>
    <submittedName>
        <fullName evidence="2">GNAT family N-acetyltransferase</fullName>
    </submittedName>
</protein>
<dbReference type="PANTHER" id="PTHR43792:SF1">
    <property type="entry name" value="N-ACETYLTRANSFERASE DOMAIN-CONTAINING PROTEIN"/>
    <property type="match status" value="1"/>
</dbReference>
<feature type="domain" description="N-acetyltransferase" evidence="1">
    <location>
        <begin position="9"/>
        <end position="182"/>
    </location>
</feature>
<dbReference type="RefSeq" id="WP_003513109.1">
    <property type="nucleotide sequence ID" value="NC_015183.1"/>
</dbReference>
<dbReference type="InterPro" id="IPR016181">
    <property type="entry name" value="Acyl_CoA_acyltransferase"/>
</dbReference>
<accession>A0AA86FXX5</accession>
<gene>
    <name evidence="2" type="ORF">G6M46_18980</name>
</gene>
<dbReference type="InterPro" id="IPR051531">
    <property type="entry name" value="N-acetyltransferase"/>
</dbReference>
<evidence type="ECO:0000259" key="1">
    <source>
        <dbReference type="PROSITE" id="PS51186"/>
    </source>
</evidence>
<proteinExistence type="predicted"/>
<sequence length="190" mass="22138">MIIRETSRLILREWKESDRNLFREINADEKVMEFFPFRRSHAEADAVLETINGMIRGSGYGFYAMELRETGEVMGFCGISPVMNLDPPFPLGTMEIGWRLATRFWGHGYVTEAAQSLLVMAFDEKETPEIVSFAVHDNQRSTRVMERIGLKRDPSRDFDHPRVPEDTHPHLRPHVTYALTLAEWRERRAQ</sequence>
<dbReference type="KEGG" id="atf:Ach5_19280"/>
<dbReference type="PROSITE" id="PS51186">
    <property type="entry name" value="GNAT"/>
    <property type="match status" value="1"/>
</dbReference>
<dbReference type="EMBL" id="JAAMAY010000030">
    <property type="protein sequence ID" value="NTC30220.1"/>
    <property type="molecule type" value="Genomic_DNA"/>
</dbReference>
<dbReference type="InterPro" id="IPR000182">
    <property type="entry name" value="GNAT_dom"/>
</dbReference>